<accession>A0A193LCX9</accession>
<protein>
    <submittedName>
        <fullName evidence="3">Uncharacterized protein</fullName>
    </submittedName>
</protein>
<keyword evidence="4" id="KW-1185">Reference proteome</keyword>
<keyword evidence="2" id="KW-0732">Signal</keyword>
<name>A0A193LCX9_9GAMM</name>
<dbReference type="KEGG" id="woc:BA177_02595"/>
<dbReference type="EMBL" id="CP016268">
    <property type="protein sequence ID" value="ANO50254.1"/>
    <property type="molecule type" value="Genomic_DNA"/>
</dbReference>
<reference evidence="3 4" key="1">
    <citation type="submission" date="2016-06" db="EMBL/GenBank/DDBJ databases">
        <title>Complete genome sequence of a deep-branching marine Gamma Proteobacterium Woeseia oceani type strain XK5.</title>
        <authorList>
            <person name="Mu D."/>
            <person name="Du Z."/>
        </authorList>
    </citation>
    <scope>NUCLEOTIDE SEQUENCE [LARGE SCALE GENOMIC DNA]</scope>
    <source>
        <strain evidence="3 4">XK5</strain>
    </source>
</reference>
<proteinExistence type="predicted"/>
<feature type="region of interest" description="Disordered" evidence="1">
    <location>
        <begin position="45"/>
        <end position="80"/>
    </location>
</feature>
<evidence type="ECO:0000256" key="2">
    <source>
        <dbReference type="SAM" id="SignalP"/>
    </source>
</evidence>
<gene>
    <name evidence="3" type="ORF">BA177_02595</name>
</gene>
<evidence type="ECO:0000313" key="3">
    <source>
        <dbReference type="EMBL" id="ANO50254.1"/>
    </source>
</evidence>
<evidence type="ECO:0000256" key="1">
    <source>
        <dbReference type="SAM" id="MobiDB-lite"/>
    </source>
</evidence>
<feature type="chain" id="PRO_5008260058" evidence="2">
    <location>
        <begin position="23"/>
        <end position="131"/>
    </location>
</feature>
<evidence type="ECO:0000313" key="4">
    <source>
        <dbReference type="Proteomes" id="UP000092695"/>
    </source>
</evidence>
<organism evidence="3 4">
    <name type="scientific">Woeseia oceani</name>
    <dbReference type="NCBI Taxonomy" id="1548547"/>
    <lineage>
        <taxon>Bacteria</taxon>
        <taxon>Pseudomonadati</taxon>
        <taxon>Pseudomonadota</taxon>
        <taxon>Gammaproteobacteria</taxon>
        <taxon>Woeseiales</taxon>
        <taxon>Woeseiaceae</taxon>
        <taxon>Woeseia</taxon>
    </lineage>
</organism>
<sequence length="131" mass="14377">MTMNTPRITALLCLLLPAIALAQSDPSDATAAAAERQLAAAAAAEYRRLQQETPPAAPRQEAADENTTTRSNLPAHSRQLHMLRARLQEIEQRRIRRRYQQARLALIARIDPLDAVAASTTEHTMSALSGK</sequence>
<feature type="signal peptide" evidence="2">
    <location>
        <begin position="1"/>
        <end position="22"/>
    </location>
</feature>
<feature type="compositionally biased region" description="Polar residues" evidence="1">
    <location>
        <begin position="65"/>
        <end position="74"/>
    </location>
</feature>
<dbReference type="AlphaFoldDB" id="A0A193LCX9"/>
<dbReference type="STRING" id="1548547.BA177_02595"/>
<dbReference type="Proteomes" id="UP000092695">
    <property type="component" value="Chromosome"/>
</dbReference>